<dbReference type="OrthoDB" id="5514571at2"/>
<sequence length="140" mass="16285">MKVLPYYKEETKRQCSAAISLVDNINVLSKKESAIVTNYMSSCLIIDQWLSNGMDILTREYVIPTQLWSDGIYVWNESHIYYVRKYRAKLPSAFISHIYEQVDIGYDPKGLNIGNLITKYENISKKISEGDESFYDISYE</sequence>
<protein>
    <submittedName>
        <fullName evidence="1">Uncharacterized protein</fullName>
    </submittedName>
</protein>
<evidence type="ECO:0000313" key="2">
    <source>
        <dbReference type="Proteomes" id="UP000184600"/>
    </source>
</evidence>
<dbReference type="RefSeq" id="WP_073584827.1">
    <property type="nucleotide sequence ID" value="NZ_AP024898.1"/>
</dbReference>
<dbReference type="EMBL" id="FRFG01000045">
    <property type="protein sequence ID" value="SHO57666.1"/>
    <property type="molecule type" value="Genomic_DNA"/>
</dbReference>
<accession>A0A1M7YYW8</accession>
<keyword evidence="2" id="KW-1185">Reference proteome</keyword>
<dbReference type="Proteomes" id="UP000184600">
    <property type="component" value="Unassembled WGS sequence"/>
</dbReference>
<evidence type="ECO:0000313" key="1">
    <source>
        <dbReference type="EMBL" id="SHO57666.1"/>
    </source>
</evidence>
<organism evidence="1 2">
    <name type="scientific">Vibrio quintilis</name>
    <dbReference type="NCBI Taxonomy" id="1117707"/>
    <lineage>
        <taxon>Bacteria</taxon>
        <taxon>Pseudomonadati</taxon>
        <taxon>Pseudomonadota</taxon>
        <taxon>Gammaproteobacteria</taxon>
        <taxon>Vibrionales</taxon>
        <taxon>Vibrionaceae</taxon>
        <taxon>Vibrio</taxon>
    </lineage>
</organism>
<dbReference type="AlphaFoldDB" id="A0A1M7YYW8"/>
<dbReference type="STRING" id="1117707.VQ7734_03436"/>
<reference evidence="2" key="1">
    <citation type="submission" date="2016-12" db="EMBL/GenBank/DDBJ databases">
        <authorList>
            <person name="Rodrigo-Torres L."/>
            <person name="Arahal R.D."/>
            <person name="Lucena T."/>
        </authorList>
    </citation>
    <scope>NUCLEOTIDE SEQUENCE [LARGE SCALE GENOMIC DNA]</scope>
</reference>
<proteinExistence type="predicted"/>
<gene>
    <name evidence="1" type="ORF">VQ7734_03436</name>
</gene>
<name>A0A1M7YYW8_9VIBR</name>